<dbReference type="Proteomes" id="UP000292423">
    <property type="component" value="Unassembled WGS sequence"/>
</dbReference>
<accession>A0A4Q7ZA99</accession>
<dbReference type="Pfam" id="PF13609">
    <property type="entry name" value="Porin_4"/>
    <property type="match status" value="1"/>
</dbReference>
<feature type="domain" description="Porin" evidence="2">
    <location>
        <begin position="137"/>
        <end position="246"/>
    </location>
</feature>
<sequence>MKFILKHLALLPLMLSTAAFAADGAEWHFDLGGSLTREHYPSGSLTTAEALLNPSVSVGDLQLYAEAPYYGKEVNFSGTLNIYGPLGRLLGTRTVSKSERFEGIGDIVVGGDYRLPIADDNVLALAGMNYKFDNGDEKQLLGSGSRDLSLTLDGRYRWQKVDFKAGVGHTWIDYTTSNAPSDDYTYWSAGLAVQVNDPLRLSVTWSDQQSIAGVKTNQSAVNFGADLELSNMLSVNAGYSRYEKSAQKGQPESAATIGVNWSL</sequence>
<proteinExistence type="predicted"/>
<keyword evidence="4" id="KW-1185">Reference proteome</keyword>
<evidence type="ECO:0000313" key="3">
    <source>
        <dbReference type="EMBL" id="RZU47001.1"/>
    </source>
</evidence>
<keyword evidence="1" id="KW-0732">Signal</keyword>
<dbReference type="OrthoDB" id="194048at2"/>
<dbReference type="GO" id="GO:0016020">
    <property type="term" value="C:membrane"/>
    <property type="evidence" value="ECO:0007669"/>
    <property type="project" value="InterPro"/>
</dbReference>
<dbReference type="GO" id="GO:0015288">
    <property type="term" value="F:porin activity"/>
    <property type="evidence" value="ECO:0007669"/>
    <property type="project" value="InterPro"/>
</dbReference>
<protein>
    <submittedName>
        <fullName evidence="3">Porin-like protein</fullName>
    </submittedName>
</protein>
<gene>
    <name evidence="3" type="ORF">EV700_1388</name>
</gene>
<evidence type="ECO:0000256" key="1">
    <source>
        <dbReference type="SAM" id="SignalP"/>
    </source>
</evidence>
<feature type="chain" id="PRO_5020443612" evidence="1">
    <location>
        <begin position="22"/>
        <end position="263"/>
    </location>
</feature>
<reference evidence="3 4" key="1">
    <citation type="submission" date="2019-02" db="EMBL/GenBank/DDBJ databases">
        <title>Genomic Encyclopedia of Type Strains, Phase IV (KMG-IV): sequencing the most valuable type-strain genomes for metagenomic binning, comparative biology and taxonomic classification.</title>
        <authorList>
            <person name="Goeker M."/>
        </authorList>
    </citation>
    <scope>NUCLEOTIDE SEQUENCE [LARGE SCALE GENOMIC DNA]</scope>
    <source>
        <strain evidence="3 4">DSM 105135</strain>
    </source>
</reference>
<evidence type="ECO:0000259" key="2">
    <source>
        <dbReference type="Pfam" id="PF13609"/>
    </source>
</evidence>
<feature type="signal peptide" evidence="1">
    <location>
        <begin position="1"/>
        <end position="21"/>
    </location>
</feature>
<dbReference type="EMBL" id="SHKX01000011">
    <property type="protein sequence ID" value="RZU47001.1"/>
    <property type="molecule type" value="Genomic_DNA"/>
</dbReference>
<dbReference type="SUPFAM" id="SSF56935">
    <property type="entry name" value="Porins"/>
    <property type="match status" value="1"/>
</dbReference>
<name>A0A4Q7ZA99_9GAMM</name>
<dbReference type="InterPro" id="IPR033900">
    <property type="entry name" value="Gram_neg_porin_domain"/>
</dbReference>
<comment type="caution">
    <text evidence="3">The sequence shown here is derived from an EMBL/GenBank/DDBJ whole genome shotgun (WGS) entry which is preliminary data.</text>
</comment>
<organism evidence="3 4">
    <name type="scientific">Fluviicoccus keumensis</name>
    <dbReference type="NCBI Taxonomy" id="1435465"/>
    <lineage>
        <taxon>Bacteria</taxon>
        <taxon>Pseudomonadati</taxon>
        <taxon>Pseudomonadota</taxon>
        <taxon>Gammaproteobacteria</taxon>
        <taxon>Moraxellales</taxon>
        <taxon>Moraxellaceae</taxon>
        <taxon>Fluviicoccus</taxon>
    </lineage>
</organism>
<dbReference type="AlphaFoldDB" id="A0A4Q7ZA99"/>
<dbReference type="Gene3D" id="2.40.160.10">
    <property type="entry name" value="Porin"/>
    <property type="match status" value="1"/>
</dbReference>
<dbReference type="RefSeq" id="WP_130412118.1">
    <property type="nucleotide sequence ID" value="NZ_SHKX01000011.1"/>
</dbReference>
<dbReference type="InterPro" id="IPR023614">
    <property type="entry name" value="Porin_dom_sf"/>
</dbReference>
<evidence type="ECO:0000313" key="4">
    <source>
        <dbReference type="Proteomes" id="UP000292423"/>
    </source>
</evidence>